<dbReference type="EMBL" id="VIEB01000646">
    <property type="protein sequence ID" value="TQD84250.1"/>
    <property type="molecule type" value="Genomic_DNA"/>
</dbReference>
<comment type="caution">
    <text evidence="1">The sequence shown here is derived from an EMBL/GenBank/DDBJ whole genome shotgun (WGS) entry which is preliminary data.</text>
</comment>
<accession>A0A540LCV7</accession>
<evidence type="ECO:0000313" key="1">
    <source>
        <dbReference type="EMBL" id="TQD84250.1"/>
    </source>
</evidence>
<keyword evidence="2" id="KW-1185">Reference proteome</keyword>
<evidence type="ECO:0000313" key="2">
    <source>
        <dbReference type="Proteomes" id="UP000315295"/>
    </source>
</evidence>
<proteinExistence type="predicted"/>
<name>A0A540LCV7_MALBA</name>
<dbReference type="Proteomes" id="UP000315295">
    <property type="component" value="Unassembled WGS sequence"/>
</dbReference>
<organism evidence="1 2">
    <name type="scientific">Malus baccata</name>
    <name type="common">Siberian crab apple</name>
    <name type="synonym">Pyrus baccata</name>
    <dbReference type="NCBI Taxonomy" id="106549"/>
    <lineage>
        <taxon>Eukaryota</taxon>
        <taxon>Viridiplantae</taxon>
        <taxon>Streptophyta</taxon>
        <taxon>Embryophyta</taxon>
        <taxon>Tracheophyta</taxon>
        <taxon>Spermatophyta</taxon>
        <taxon>Magnoliopsida</taxon>
        <taxon>eudicotyledons</taxon>
        <taxon>Gunneridae</taxon>
        <taxon>Pentapetalae</taxon>
        <taxon>rosids</taxon>
        <taxon>fabids</taxon>
        <taxon>Rosales</taxon>
        <taxon>Rosaceae</taxon>
        <taxon>Amygdaloideae</taxon>
        <taxon>Maleae</taxon>
        <taxon>Malus</taxon>
    </lineage>
</organism>
<protein>
    <submittedName>
        <fullName evidence="1">Uncharacterized protein</fullName>
    </submittedName>
</protein>
<dbReference type="AlphaFoldDB" id="A0A540LCV7"/>
<sequence length="94" mass="10543">MVLDLSNPKQIPAVPLQLDFYHFFPNLHVSATRSSNPSNQCPSAHQGKYLIFLTDVTTISCMNTIRNFMHGLIDMTKFSDLILVYVVLAGSTQK</sequence>
<reference evidence="1 2" key="1">
    <citation type="journal article" date="2019" name="G3 (Bethesda)">
        <title>Sequencing of a Wild Apple (Malus baccata) Genome Unravels the Differences Between Cultivated and Wild Apple Species Regarding Disease Resistance and Cold Tolerance.</title>
        <authorList>
            <person name="Chen X."/>
        </authorList>
    </citation>
    <scope>NUCLEOTIDE SEQUENCE [LARGE SCALE GENOMIC DNA]</scope>
    <source>
        <strain evidence="2">cv. Shandingzi</strain>
        <tissue evidence="1">Leaves</tissue>
    </source>
</reference>
<gene>
    <name evidence="1" type="ORF">C1H46_030181</name>
</gene>